<dbReference type="PANTHER" id="PTHR46663">
    <property type="entry name" value="DIGUANYLATE CYCLASE DGCT-RELATED"/>
    <property type="match status" value="1"/>
</dbReference>
<dbReference type="Gene3D" id="3.30.450.40">
    <property type="match status" value="1"/>
</dbReference>
<organism evidence="2 3">
    <name type="scientific">Acidocella aminolytica 101 = DSM 11237</name>
    <dbReference type="NCBI Taxonomy" id="1120923"/>
    <lineage>
        <taxon>Bacteria</taxon>
        <taxon>Pseudomonadati</taxon>
        <taxon>Pseudomonadota</taxon>
        <taxon>Alphaproteobacteria</taxon>
        <taxon>Acetobacterales</taxon>
        <taxon>Acidocellaceae</taxon>
        <taxon>Acidocella</taxon>
    </lineage>
</organism>
<dbReference type="InterPro" id="IPR052163">
    <property type="entry name" value="DGC-Regulatory_Protein"/>
</dbReference>
<dbReference type="OrthoDB" id="9812260at2"/>
<dbReference type="EMBL" id="BANC01000131">
    <property type="protein sequence ID" value="GAN81979.1"/>
    <property type="molecule type" value="Genomic_DNA"/>
</dbReference>
<dbReference type="RefSeq" id="WP_048880364.1">
    <property type="nucleotide sequence ID" value="NZ_BAPR01000313.1"/>
</dbReference>
<dbReference type="SMART" id="SM00065">
    <property type="entry name" value="GAF"/>
    <property type="match status" value="1"/>
</dbReference>
<comment type="caution">
    <text evidence="2">The sequence shown here is derived from an EMBL/GenBank/DDBJ whole genome shotgun (WGS) entry which is preliminary data.</text>
</comment>
<dbReference type="AlphaFoldDB" id="A0A0D6PME4"/>
<dbReference type="CDD" id="cd01949">
    <property type="entry name" value="GGDEF"/>
    <property type="match status" value="1"/>
</dbReference>
<dbReference type="InterPro" id="IPR029016">
    <property type="entry name" value="GAF-like_dom_sf"/>
</dbReference>
<dbReference type="SUPFAM" id="SSF55073">
    <property type="entry name" value="Nucleotide cyclase"/>
    <property type="match status" value="1"/>
</dbReference>
<dbReference type="Gene3D" id="3.30.70.270">
    <property type="match status" value="1"/>
</dbReference>
<reference evidence="2 3" key="1">
    <citation type="submission" date="2012-11" db="EMBL/GenBank/DDBJ databases">
        <title>Whole genome sequence of Acidocella aminolytica 101 = DSM 11237.</title>
        <authorList>
            <person name="Azuma Y."/>
            <person name="Higashiura N."/>
            <person name="Hirakawa H."/>
            <person name="Matsushita K."/>
        </authorList>
    </citation>
    <scope>NUCLEOTIDE SEQUENCE [LARGE SCALE GENOMIC DNA]</scope>
    <source>
        <strain evidence="3">101 / DSM 11237</strain>
    </source>
</reference>
<dbReference type="Proteomes" id="UP000032668">
    <property type="component" value="Unassembled WGS sequence"/>
</dbReference>
<dbReference type="SMART" id="SM00267">
    <property type="entry name" value="GGDEF"/>
    <property type="match status" value="1"/>
</dbReference>
<dbReference type="PROSITE" id="PS50887">
    <property type="entry name" value="GGDEF"/>
    <property type="match status" value="1"/>
</dbReference>
<evidence type="ECO:0000313" key="3">
    <source>
        <dbReference type="Proteomes" id="UP000032668"/>
    </source>
</evidence>
<proteinExistence type="predicted"/>
<dbReference type="SUPFAM" id="SSF55781">
    <property type="entry name" value="GAF domain-like"/>
    <property type="match status" value="1"/>
</dbReference>
<dbReference type="Pfam" id="PF00990">
    <property type="entry name" value="GGDEF"/>
    <property type="match status" value="1"/>
</dbReference>
<gene>
    <name evidence="2" type="ORF">Aam_133_006</name>
</gene>
<dbReference type="GO" id="GO:0003824">
    <property type="term" value="F:catalytic activity"/>
    <property type="evidence" value="ECO:0007669"/>
    <property type="project" value="UniProtKB-ARBA"/>
</dbReference>
<evidence type="ECO:0000313" key="2">
    <source>
        <dbReference type="EMBL" id="GAN81979.1"/>
    </source>
</evidence>
<feature type="domain" description="GGDEF" evidence="1">
    <location>
        <begin position="212"/>
        <end position="345"/>
    </location>
</feature>
<keyword evidence="3" id="KW-1185">Reference proteome</keyword>
<dbReference type="InterPro" id="IPR000160">
    <property type="entry name" value="GGDEF_dom"/>
</dbReference>
<dbReference type="InterPro" id="IPR029787">
    <property type="entry name" value="Nucleotide_cyclase"/>
</dbReference>
<accession>A0A0D6PME4</accession>
<dbReference type="NCBIfam" id="TIGR00254">
    <property type="entry name" value="GGDEF"/>
    <property type="match status" value="1"/>
</dbReference>
<dbReference type="InterPro" id="IPR043128">
    <property type="entry name" value="Rev_trsase/Diguanyl_cyclase"/>
</dbReference>
<name>A0A0D6PME4_9PROT</name>
<dbReference type="Pfam" id="PF01590">
    <property type="entry name" value="GAF"/>
    <property type="match status" value="1"/>
</dbReference>
<dbReference type="FunFam" id="3.30.70.270:FF:000001">
    <property type="entry name" value="Diguanylate cyclase domain protein"/>
    <property type="match status" value="1"/>
</dbReference>
<dbReference type="InterPro" id="IPR003018">
    <property type="entry name" value="GAF"/>
</dbReference>
<evidence type="ECO:0000259" key="1">
    <source>
        <dbReference type="PROSITE" id="PS50887"/>
    </source>
</evidence>
<dbReference type="PANTHER" id="PTHR46663:SF2">
    <property type="entry name" value="GGDEF DOMAIN-CONTAINING PROTEIN"/>
    <property type="match status" value="1"/>
</dbReference>
<protein>
    <submittedName>
        <fullName evidence="2">GAF sensor-containing diguanylate cyclase/phosphodiesterase</fullName>
    </submittedName>
</protein>
<sequence>MRDMDQSTWDDRQRWEIAMRATTGLLKIFSFPEFFAAAAKSLAGLLGADGVALIVYDGPEQLRYKLFHGLEQLNQTPIVKFSFSASQGTVGRALASGQALFTPDYPNSADAMPDFVTAGLRANLVLPLPGPAGFTGAIAVAWLHHEPTPPSATSLAIAEMFAALTGSAIYREALEKQLEALSLTDPLTGLPNRRAFMLRLTNAQKRACRNQSLMALAVIDLDGFKQINDELGHAAGDQRLLLAAHAIEGTIRDIDMVARFGGDEFVVILEDLRSTQEVLSILNRIVAAIGNNGNGGDEQHKITASLGAALYPLDFSEPETLLRHADEAMYQAKRQGGNQVTLLPQHLIPQPP</sequence>